<feature type="region of interest" description="Disordered" evidence="1">
    <location>
        <begin position="304"/>
        <end position="335"/>
    </location>
</feature>
<keyword evidence="2" id="KW-0732">Signal</keyword>
<keyword evidence="4" id="KW-1185">Reference proteome</keyword>
<sequence length="466" mass="46698">MVPKTLSAAAINRHLSSRRNLGVVISASLLFFCLNQLAECASPSPPFLRGLEELLASAVFTPSTSTASTASTALSTQSLLASLGQSISRAASSLPQGSSSTSSSSTPQKFLTSVAENLQNQVQNDASKYRRLEGSLGTGANKSYVTQVVCELTTLLNVSSLVGSGATTASSYLAATNPSLAGLLTGSSGSASLNALQKDCKSLPVPASGGTVSSTSSDSALTNAVDKLLASNNTLKNEIEKLASQYTPGSSRLTSSLLTTYSNSTLGTYLKAITGKTTPPSTSIPLYNTLLTSFLNSVSGGSSSTAGSTSSSSDTAARPSLLGGTSLSSSKTPTSSTLLHNISSSPYLSQLEHAFNSGFGTAVSSSALSKSVAATPPSVSASSGPSIASGALRSAFQSYLSKLGVAANAGTSSSAGSKFLSSLGSNSGLVSAIKDAFRSGFLSGGGSNADGKLIAALSSYLKNIGR</sequence>
<dbReference type="Proteomes" id="UP000232323">
    <property type="component" value="Unassembled WGS sequence"/>
</dbReference>
<feature type="chain" id="PRO_5012264731" evidence="2">
    <location>
        <begin position="41"/>
        <end position="466"/>
    </location>
</feature>
<evidence type="ECO:0000256" key="2">
    <source>
        <dbReference type="SAM" id="SignalP"/>
    </source>
</evidence>
<organism evidence="3 4">
    <name type="scientific">Chlamydomonas eustigma</name>
    <dbReference type="NCBI Taxonomy" id="1157962"/>
    <lineage>
        <taxon>Eukaryota</taxon>
        <taxon>Viridiplantae</taxon>
        <taxon>Chlorophyta</taxon>
        <taxon>core chlorophytes</taxon>
        <taxon>Chlorophyceae</taxon>
        <taxon>CS clade</taxon>
        <taxon>Chlamydomonadales</taxon>
        <taxon>Chlamydomonadaceae</taxon>
        <taxon>Chlamydomonas</taxon>
    </lineage>
</organism>
<name>A0A250XNP2_9CHLO</name>
<dbReference type="STRING" id="1157962.A0A250XNP2"/>
<dbReference type="EMBL" id="BEGY01000130">
    <property type="protein sequence ID" value="GAX84613.1"/>
    <property type="molecule type" value="Genomic_DNA"/>
</dbReference>
<proteinExistence type="predicted"/>
<accession>A0A250XNP2</accession>
<gene>
    <name evidence="3" type="ORF">CEUSTIGMA_g12034.t1</name>
</gene>
<evidence type="ECO:0000313" key="3">
    <source>
        <dbReference type="EMBL" id="GAX84613.1"/>
    </source>
</evidence>
<protein>
    <submittedName>
        <fullName evidence="3">Uncharacterized protein</fullName>
    </submittedName>
</protein>
<dbReference type="AlphaFoldDB" id="A0A250XNP2"/>
<evidence type="ECO:0000256" key="1">
    <source>
        <dbReference type="SAM" id="MobiDB-lite"/>
    </source>
</evidence>
<reference evidence="3 4" key="1">
    <citation type="submission" date="2017-08" db="EMBL/GenBank/DDBJ databases">
        <title>Acidophilic green algal genome provides insights into adaptation to an acidic environment.</title>
        <authorList>
            <person name="Hirooka S."/>
            <person name="Hirose Y."/>
            <person name="Kanesaki Y."/>
            <person name="Higuchi S."/>
            <person name="Fujiwara T."/>
            <person name="Onuma R."/>
            <person name="Era A."/>
            <person name="Ohbayashi R."/>
            <person name="Uzuka A."/>
            <person name="Nozaki H."/>
            <person name="Yoshikawa H."/>
            <person name="Miyagishima S.Y."/>
        </authorList>
    </citation>
    <scope>NUCLEOTIDE SEQUENCE [LARGE SCALE GENOMIC DNA]</scope>
    <source>
        <strain evidence="3 4">NIES-2499</strain>
    </source>
</reference>
<feature type="signal peptide" evidence="2">
    <location>
        <begin position="1"/>
        <end position="40"/>
    </location>
</feature>
<comment type="caution">
    <text evidence="3">The sequence shown here is derived from an EMBL/GenBank/DDBJ whole genome shotgun (WGS) entry which is preliminary data.</text>
</comment>
<evidence type="ECO:0000313" key="4">
    <source>
        <dbReference type="Proteomes" id="UP000232323"/>
    </source>
</evidence>